<dbReference type="InterPro" id="IPR029491">
    <property type="entry name" value="Helicase_HTH"/>
</dbReference>
<reference evidence="2 3" key="1">
    <citation type="submission" date="2014-08" db="EMBL/GenBank/DDBJ databases">
        <title>Complete genome of a marine bacteria Jeotgalibacillus malaysiensis.</title>
        <authorList>
            <person name="Yaakop A.S."/>
            <person name="Chan K.-G."/>
            <person name="Goh K.M."/>
        </authorList>
    </citation>
    <scope>NUCLEOTIDE SEQUENCE [LARGE SCALE GENOMIC DNA]</scope>
    <source>
        <strain evidence="2 3">D5</strain>
    </source>
</reference>
<protein>
    <recommendedName>
        <fullName evidence="1">Helicase Helix-turn-helix domain-containing protein</fullName>
    </recommendedName>
</protein>
<dbReference type="AlphaFoldDB" id="A0A0B5ATL1"/>
<dbReference type="PIRSF" id="PIRSF021350">
    <property type="entry name" value="UCP021350"/>
    <property type="match status" value="1"/>
</dbReference>
<dbReference type="InterPro" id="IPR008308">
    <property type="entry name" value="YpbB-like"/>
</dbReference>
<accession>A0A0B5ATL1</accession>
<gene>
    <name evidence="2" type="ORF">JMA_20170</name>
</gene>
<dbReference type="HOGENOM" id="CLU_066169_0_0_9"/>
<proteinExistence type="predicted"/>
<dbReference type="EMBL" id="CP009416">
    <property type="protein sequence ID" value="AJD91334.1"/>
    <property type="molecule type" value="Genomic_DNA"/>
</dbReference>
<keyword evidence="3" id="KW-1185">Reference proteome</keyword>
<dbReference type="BioCyc" id="JESP1508404:G14D9-11272-MONOMER"/>
<feature type="domain" description="Helicase Helix-turn-helix" evidence="1">
    <location>
        <begin position="258"/>
        <end position="343"/>
    </location>
</feature>
<sequence length="377" mass="44227">MNYLDAIVLAGLDIIDGERTQSSIYHLLKGKKTSQTIQDAQLFGLSPLFQMYRTLKRPYYDHRIQQCKEKGLIREIEPLKFRLTSTGRTALDAYFSDRSFPVFLNGWKYHQITDVFWKRLTLTIQTGSNLIYSNHRFIPVTRDAEVQQWVKHTIRQHRDHLGDFTLKLHDELKNLLENSELPESPELLVGQFSGYNHIGLTNSQLAELFNCGTDELNTRFMNVLHFLFQEIESHPEQFPLLTNMMKTDEKSAIPFTKSTEESYQYLKNRLSIDQIAAVRRLKRSTIEDHVLEIALLDPRFSIDPFIDHSLSERIRTLHIKSSRLKFIKDQIPEADYFQIRLVLAKAERGEHVWKNYLKKNLDMIHSEAVKKKSSKPY</sequence>
<dbReference type="KEGG" id="jeo:JMA_20170"/>
<evidence type="ECO:0000313" key="2">
    <source>
        <dbReference type="EMBL" id="AJD91334.1"/>
    </source>
</evidence>
<name>A0A0B5ATL1_9BACL</name>
<dbReference type="STRING" id="1508404.JMA_20170"/>
<dbReference type="Pfam" id="PF14493">
    <property type="entry name" value="HTH_40"/>
    <property type="match status" value="1"/>
</dbReference>
<evidence type="ECO:0000259" key="1">
    <source>
        <dbReference type="Pfam" id="PF14493"/>
    </source>
</evidence>
<dbReference type="Proteomes" id="UP000031449">
    <property type="component" value="Chromosome"/>
</dbReference>
<organism evidence="2 3">
    <name type="scientific">Jeotgalibacillus malaysiensis</name>
    <dbReference type="NCBI Taxonomy" id="1508404"/>
    <lineage>
        <taxon>Bacteria</taxon>
        <taxon>Bacillati</taxon>
        <taxon>Bacillota</taxon>
        <taxon>Bacilli</taxon>
        <taxon>Bacillales</taxon>
        <taxon>Caryophanaceae</taxon>
        <taxon>Jeotgalibacillus</taxon>
    </lineage>
</organism>
<evidence type="ECO:0000313" key="3">
    <source>
        <dbReference type="Proteomes" id="UP000031449"/>
    </source>
</evidence>